<evidence type="ECO:0000256" key="1">
    <source>
        <dbReference type="SAM" id="MobiDB-lite"/>
    </source>
</evidence>
<sequence length="77" mass="9122">MDLGEPPQLPRGNLLEGRERQRSKDEKEEGVKSPSEKQDTRNLSFIRESGFEWNKESSKLIYRNETRQRRTSNDERA</sequence>
<feature type="region of interest" description="Disordered" evidence="1">
    <location>
        <begin position="1"/>
        <end position="77"/>
    </location>
</feature>
<dbReference type="Proteomes" id="UP001432146">
    <property type="component" value="Unassembled WGS sequence"/>
</dbReference>
<name>A0AAW1A924_9HYME</name>
<protein>
    <submittedName>
        <fullName evidence="2">Uncharacterized protein</fullName>
    </submittedName>
</protein>
<feature type="compositionally biased region" description="Basic and acidic residues" evidence="1">
    <location>
        <begin position="16"/>
        <end position="40"/>
    </location>
</feature>
<dbReference type="AlphaFoldDB" id="A0AAW1A924"/>
<comment type="caution">
    <text evidence="2">The sequence shown here is derived from an EMBL/GenBank/DDBJ whole genome shotgun (WGS) entry which is preliminary data.</text>
</comment>
<evidence type="ECO:0000313" key="3">
    <source>
        <dbReference type="Proteomes" id="UP001432146"/>
    </source>
</evidence>
<feature type="compositionally biased region" description="Basic and acidic residues" evidence="1">
    <location>
        <begin position="49"/>
        <end position="77"/>
    </location>
</feature>
<dbReference type="EMBL" id="JAWNGG020000048">
    <property type="protein sequence ID" value="KAK9305789.1"/>
    <property type="molecule type" value="Genomic_DNA"/>
</dbReference>
<accession>A0AAW1A924</accession>
<organism evidence="2 3">
    <name type="scientific">Tetragonisca angustula</name>
    <dbReference type="NCBI Taxonomy" id="166442"/>
    <lineage>
        <taxon>Eukaryota</taxon>
        <taxon>Metazoa</taxon>
        <taxon>Ecdysozoa</taxon>
        <taxon>Arthropoda</taxon>
        <taxon>Hexapoda</taxon>
        <taxon>Insecta</taxon>
        <taxon>Pterygota</taxon>
        <taxon>Neoptera</taxon>
        <taxon>Endopterygota</taxon>
        <taxon>Hymenoptera</taxon>
        <taxon>Apocrita</taxon>
        <taxon>Aculeata</taxon>
        <taxon>Apoidea</taxon>
        <taxon>Anthophila</taxon>
        <taxon>Apidae</taxon>
        <taxon>Tetragonisca</taxon>
    </lineage>
</organism>
<gene>
    <name evidence="2" type="ORF">QLX08_003302</name>
</gene>
<reference evidence="2 3" key="1">
    <citation type="submission" date="2024-05" db="EMBL/GenBank/DDBJ databases">
        <title>The nuclear and mitochondrial genome assemblies of Tetragonisca angustula (Apidae: Meliponini), a tiny yet remarkable pollinator in the Neotropics.</title>
        <authorList>
            <person name="Ferrari R."/>
            <person name="Ricardo P.C."/>
            <person name="Dias F.C."/>
            <person name="Araujo N.S."/>
            <person name="Soares D.O."/>
            <person name="Zhou Q.-S."/>
            <person name="Zhu C.-D."/>
            <person name="Coutinho L."/>
            <person name="Airas M.C."/>
            <person name="Batista T.M."/>
        </authorList>
    </citation>
    <scope>NUCLEOTIDE SEQUENCE [LARGE SCALE GENOMIC DNA]</scope>
    <source>
        <strain evidence="2">ASF017062</strain>
        <tissue evidence="2">Abdomen</tissue>
    </source>
</reference>
<proteinExistence type="predicted"/>
<evidence type="ECO:0000313" key="2">
    <source>
        <dbReference type="EMBL" id="KAK9305789.1"/>
    </source>
</evidence>
<keyword evidence="3" id="KW-1185">Reference proteome</keyword>